<dbReference type="EMBL" id="VOAH01000006">
    <property type="protein sequence ID" value="TVP40765.1"/>
    <property type="molecule type" value="Genomic_DNA"/>
</dbReference>
<accession>A0A557SVY3</accession>
<protein>
    <submittedName>
        <fullName evidence="1">Uncharacterized protein</fullName>
    </submittedName>
</protein>
<gene>
    <name evidence="1" type="ORF">NARC_60152</name>
</gene>
<comment type="caution">
    <text evidence="1">The sequence shown here is derived from an EMBL/GenBank/DDBJ whole genome shotgun (WGS) entry which is preliminary data.</text>
</comment>
<dbReference type="AlphaFoldDB" id="A0A557SVY3"/>
<evidence type="ECO:0000313" key="2">
    <source>
        <dbReference type="Proteomes" id="UP000315289"/>
    </source>
</evidence>
<dbReference type="RefSeq" id="WP_186434147.1">
    <property type="nucleotide sequence ID" value="NZ_ML675582.1"/>
</dbReference>
<evidence type="ECO:0000313" key="1">
    <source>
        <dbReference type="EMBL" id="TVP40765.1"/>
    </source>
</evidence>
<proteinExistence type="predicted"/>
<organism evidence="1 2">
    <name type="scientific">Candidatus Nitrosocosmicus arcticus</name>
    <dbReference type="NCBI Taxonomy" id="2035267"/>
    <lineage>
        <taxon>Archaea</taxon>
        <taxon>Nitrososphaerota</taxon>
        <taxon>Nitrososphaeria</taxon>
        <taxon>Nitrososphaerales</taxon>
        <taxon>Nitrososphaeraceae</taxon>
        <taxon>Candidatus Nitrosocosmicus</taxon>
    </lineage>
</organism>
<dbReference type="Proteomes" id="UP000315289">
    <property type="component" value="Unassembled WGS sequence"/>
</dbReference>
<name>A0A557SVY3_9ARCH</name>
<reference evidence="1 2" key="1">
    <citation type="journal article" date="2019" name="Front. Microbiol.">
        <title>Ammonia Oxidation by the Arctic Terrestrial Thaumarchaeote Candidatus Nitrosocosmicus arcticus Is Stimulated by Increasing Temperatures.</title>
        <authorList>
            <person name="Alves R.J.E."/>
            <person name="Kerou M."/>
            <person name="Zappe A."/>
            <person name="Bittner R."/>
            <person name="Abby S.S."/>
            <person name="Schmidt H.A."/>
            <person name="Pfeifer K."/>
            <person name="Schleper C."/>
        </authorList>
    </citation>
    <scope>NUCLEOTIDE SEQUENCE [LARGE SCALE GENOMIC DNA]</scope>
    <source>
        <strain evidence="1 2">Kfb</strain>
    </source>
</reference>
<sequence length="50" mass="5784">MKDAKEKPIVNNHFILDTYYQGIVSIFDSEIEYITNLISHRGIKGQANEE</sequence>
<keyword evidence="2" id="KW-1185">Reference proteome</keyword>